<dbReference type="InterPro" id="IPR005135">
    <property type="entry name" value="Endo/exonuclease/phosphatase"/>
</dbReference>
<dbReference type="EMBL" id="BNAF01000005">
    <property type="protein sequence ID" value="GHE33347.1"/>
    <property type="molecule type" value="Genomic_DNA"/>
</dbReference>
<dbReference type="Gene3D" id="3.60.10.10">
    <property type="entry name" value="Endonuclease/exonuclease/phosphatase"/>
    <property type="match status" value="1"/>
</dbReference>
<dbReference type="PANTHER" id="PTHR16320:SF1">
    <property type="entry name" value="SPHINGOMYELINASE DDB_G0288017"/>
    <property type="match status" value="1"/>
</dbReference>
<evidence type="ECO:0000313" key="2">
    <source>
        <dbReference type="EMBL" id="GHE33347.1"/>
    </source>
</evidence>
<dbReference type="Proteomes" id="UP000620550">
    <property type="component" value="Unassembled WGS sequence"/>
</dbReference>
<dbReference type="SUPFAM" id="SSF56219">
    <property type="entry name" value="DNase I-like"/>
    <property type="match status" value="1"/>
</dbReference>
<proteinExistence type="predicted"/>
<protein>
    <recommendedName>
        <fullName evidence="1">Endonuclease/exonuclease/phosphatase domain-containing protein</fullName>
    </recommendedName>
</protein>
<organism evidence="2 3">
    <name type="scientific">Sphingobacterium griseoflavum</name>
    <dbReference type="NCBI Taxonomy" id="1474952"/>
    <lineage>
        <taxon>Bacteria</taxon>
        <taxon>Pseudomonadati</taxon>
        <taxon>Bacteroidota</taxon>
        <taxon>Sphingobacteriia</taxon>
        <taxon>Sphingobacteriales</taxon>
        <taxon>Sphingobacteriaceae</taxon>
        <taxon>Sphingobacterium</taxon>
    </lineage>
</organism>
<name>A0ABQ3HTI8_9SPHI</name>
<evidence type="ECO:0000259" key="1">
    <source>
        <dbReference type="Pfam" id="PF03372"/>
    </source>
</evidence>
<comment type="caution">
    <text evidence="2">The sequence shown here is derived from an EMBL/GenBank/DDBJ whole genome shotgun (WGS) entry which is preliminary data.</text>
</comment>
<dbReference type="InterPro" id="IPR038772">
    <property type="entry name" value="Sph/SMPD2-like"/>
</dbReference>
<dbReference type="InterPro" id="IPR036691">
    <property type="entry name" value="Endo/exonu/phosph_ase_sf"/>
</dbReference>
<dbReference type="Pfam" id="PF03372">
    <property type="entry name" value="Exo_endo_phos"/>
    <property type="match status" value="1"/>
</dbReference>
<gene>
    <name evidence="2" type="ORF">GCM10017764_15560</name>
</gene>
<keyword evidence="3" id="KW-1185">Reference proteome</keyword>
<dbReference type="RefSeq" id="WP_189626082.1">
    <property type="nucleotide sequence ID" value="NZ_BNAF01000005.1"/>
</dbReference>
<evidence type="ECO:0000313" key="3">
    <source>
        <dbReference type="Proteomes" id="UP000620550"/>
    </source>
</evidence>
<sequence>MSIHPIRSNRYQWARQFAVLVLLGAYVCPIKISQSAIYDPFGSWAPLTGEGSCREGELNLLTYNIAGLPELLSGAKSPRASSMVEIGVRMAAYDIINVQEDFHYHKELYRGANKHPYRTAHQDRLPYGDGLNTLSRYPILFTKRVAWLDCSGADCLAAKGFSLSRIMVAQGVTVDVYNVHANSEDNPRATLARRNNMKQLAKYIAENSDQQALLLMGDFNAHYAAAWDKLHDFVLKNRLTDAWVVTKREGRTPPVVNDFTPPDKLGLTDSCESIDKIFFRNSAYLAFTPCSYKIQKQYFSNRYGQPLSDHCAVSLSMKWKRLKGNMLLNVH</sequence>
<feature type="domain" description="Endonuclease/exonuclease/phosphatase" evidence="1">
    <location>
        <begin position="61"/>
        <end position="281"/>
    </location>
</feature>
<reference evidence="3" key="1">
    <citation type="journal article" date="2019" name="Int. J. Syst. Evol. Microbiol.">
        <title>The Global Catalogue of Microorganisms (GCM) 10K type strain sequencing project: providing services to taxonomists for standard genome sequencing and annotation.</title>
        <authorList>
            <consortium name="The Broad Institute Genomics Platform"/>
            <consortium name="The Broad Institute Genome Sequencing Center for Infectious Disease"/>
            <person name="Wu L."/>
            <person name="Ma J."/>
        </authorList>
    </citation>
    <scope>NUCLEOTIDE SEQUENCE [LARGE SCALE GENOMIC DNA]</scope>
    <source>
        <strain evidence="3">CGMCC 1.12966</strain>
    </source>
</reference>
<accession>A0ABQ3HTI8</accession>
<dbReference type="PANTHER" id="PTHR16320">
    <property type="entry name" value="SPHINGOMYELINASE FAMILY MEMBER"/>
    <property type="match status" value="1"/>
</dbReference>